<feature type="compositionally biased region" description="Low complexity" evidence="1">
    <location>
        <begin position="140"/>
        <end position="151"/>
    </location>
</feature>
<feature type="compositionally biased region" description="Low complexity" evidence="1">
    <location>
        <begin position="84"/>
        <end position="97"/>
    </location>
</feature>
<dbReference type="KEGG" id="hgl:106009102"/>
<evidence type="ECO:0000313" key="3">
    <source>
        <dbReference type="RefSeq" id="XP_012926383.1"/>
    </source>
</evidence>
<gene>
    <name evidence="3" type="primary">LOC106009102</name>
</gene>
<feature type="compositionally biased region" description="Pro residues" evidence="1">
    <location>
        <begin position="38"/>
        <end position="47"/>
    </location>
</feature>
<feature type="region of interest" description="Disordered" evidence="1">
    <location>
        <begin position="1"/>
        <end position="209"/>
    </location>
</feature>
<protein>
    <submittedName>
        <fullName evidence="3">Basic proline-rich protein-like</fullName>
    </submittedName>
</protein>
<feature type="compositionally biased region" description="Basic and acidic residues" evidence="1">
    <location>
        <begin position="116"/>
        <end position="139"/>
    </location>
</feature>
<organism evidence="2 3">
    <name type="scientific">Heterocephalus glaber</name>
    <name type="common">Naked mole rat</name>
    <dbReference type="NCBI Taxonomy" id="10181"/>
    <lineage>
        <taxon>Eukaryota</taxon>
        <taxon>Metazoa</taxon>
        <taxon>Chordata</taxon>
        <taxon>Craniata</taxon>
        <taxon>Vertebrata</taxon>
        <taxon>Euteleostomi</taxon>
        <taxon>Mammalia</taxon>
        <taxon>Eutheria</taxon>
        <taxon>Euarchontoglires</taxon>
        <taxon>Glires</taxon>
        <taxon>Rodentia</taxon>
        <taxon>Hystricomorpha</taxon>
        <taxon>Bathyergidae</taxon>
        <taxon>Heterocephalus</taxon>
    </lineage>
</organism>
<dbReference type="Proteomes" id="UP000694906">
    <property type="component" value="Unplaced"/>
</dbReference>
<evidence type="ECO:0000256" key="1">
    <source>
        <dbReference type="SAM" id="MobiDB-lite"/>
    </source>
</evidence>
<evidence type="ECO:0000313" key="2">
    <source>
        <dbReference type="Proteomes" id="UP000694906"/>
    </source>
</evidence>
<accession>A0AAX6QQX2</accession>
<feature type="compositionally biased region" description="Pro residues" evidence="1">
    <location>
        <begin position="164"/>
        <end position="174"/>
    </location>
</feature>
<feature type="compositionally biased region" description="Pro residues" evidence="1">
    <location>
        <begin position="56"/>
        <end position="83"/>
    </location>
</feature>
<name>A0AAX6QQX2_HETGA</name>
<proteinExistence type="predicted"/>
<dbReference type="RefSeq" id="XP_012926383.1">
    <property type="nucleotide sequence ID" value="XM_013070929.1"/>
</dbReference>
<reference evidence="3" key="1">
    <citation type="submission" date="2025-08" db="UniProtKB">
        <authorList>
            <consortium name="RefSeq"/>
        </authorList>
    </citation>
    <scope>IDENTIFICATION</scope>
</reference>
<sequence>MWGNKPGRPASSSSSADARGRHFPGSRAQDPGGKQRRPLPPPTPRSPSPASSGAPPATPVPAPGPPRPGLCAPPPPPASPPPQAGARALGAAGRAVGIPAPTSVTVASPHLAGHTHHQDSPRREVRVANAPREERRSERAPPAAFSTPPSAKGCAPRPGLEQGPAPPAAPPLPPASSGRGPPGVQREPRRVAALVLSPSAGRRQAIPKGSCCLEESYC</sequence>
<dbReference type="AlphaFoldDB" id="A0AAX6QQX2"/>
<keyword evidence="2" id="KW-1185">Reference proteome</keyword>
<dbReference type="GeneID" id="106009102"/>